<keyword evidence="1" id="KW-0805">Transcription regulation</keyword>
<dbReference type="InterPro" id="IPR036388">
    <property type="entry name" value="WH-like_DNA-bd_sf"/>
</dbReference>
<gene>
    <name evidence="6" type="ORF">ACFQZX_12725</name>
</gene>
<keyword evidence="3" id="KW-0804">Transcription</keyword>
<dbReference type="PANTHER" id="PTHR33204:SF37">
    <property type="entry name" value="HTH-TYPE TRANSCRIPTIONAL REGULATOR YODB"/>
    <property type="match status" value="1"/>
</dbReference>
<dbReference type="Proteomes" id="UP001597010">
    <property type="component" value="Unassembled WGS sequence"/>
</dbReference>
<protein>
    <submittedName>
        <fullName evidence="6">Winged helix-turn-helix transcriptional regulator</fullName>
    </submittedName>
</protein>
<organism evidence="6 7">
    <name type="scientific">Mucilaginibacter litoreus</name>
    <dbReference type="NCBI Taxonomy" id="1048221"/>
    <lineage>
        <taxon>Bacteria</taxon>
        <taxon>Pseudomonadati</taxon>
        <taxon>Bacteroidota</taxon>
        <taxon>Sphingobacteriia</taxon>
        <taxon>Sphingobacteriales</taxon>
        <taxon>Sphingobacteriaceae</taxon>
        <taxon>Mucilaginibacter</taxon>
    </lineage>
</organism>
<dbReference type="PROSITE" id="PS51118">
    <property type="entry name" value="HTH_HXLR"/>
    <property type="match status" value="1"/>
</dbReference>
<dbReference type="InterPro" id="IPR002577">
    <property type="entry name" value="HTH_HxlR"/>
</dbReference>
<reference evidence="7" key="1">
    <citation type="journal article" date="2019" name="Int. J. Syst. Evol. Microbiol.">
        <title>The Global Catalogue of Microorganisms (GCM) 10K type strain sequencing project: providing services to taxonomists for standard genome sequencing and annotation.</title>
        <authorList>
            <consortium name="The Broad Institute Genomics Platform"/>
            <consortium name="The Broad Institute Genome Sequencing Center for Infectious Disease"/>
            <person name="Wu L."/>
            <person name="Ma J."/>
        </authorList>
    </citation>
    <scope>NUCLEOTIDE SEQUENCE [LARGE SCALE GENOMIC DNA]</scope>
    <source>
        <strain evidence="7">CCUG 61484</strain>
    </source>
</reference>
<dbReference type="Gene3D" id="1.10.10.10">
    <property type="entry name" value="Winged helix-like DNA-binding domain superfamily/Winged helix DNA-binding domain"/>
    <property type="match status" value="1"/>
</dbReference>
<dbReference type="SUPFAM" id="SSF46785">
    <property type="entry name" value="Winged helix' DNA-binding domain"/>
    <property type="match status" value="1"/>
</dbReference>
<keyword evidence="4" id="KW-0175">Coiled coil</keyword>
<feature type="coiled-coil region" evidence="4">
    <location>
        <begin position="111"/>
        <end position="138"/>
    </location>
</feature>
<evidence type="ECO:0000256" key="3">
    <source>
        <dbReference type="ARBA" id="ARBA00023163"/>
    </source>
</evidence>
<dbReference type="PANTHER" id="PTHR33204">
    <property type="entry name" value="TRANSCRIPTIONAL REGULATOR, MARR FAMILY"/>
    <property type="match status" value="1"/>
</dbReference>
<comment type="caution">
    <text evidence="6">The sequence shown here is derived from an EMBL/GenBank/DDBJ whole genome shotgun (WGS) entry which is preliminary data.</text>
</comment>
<proteinExistence type="predicted"/>
<evidence type="ECO:0000259" key="5">
    <source>
        <dbReference type="PROSITE" id="PS51118"/>
    </source>
</evidence>
<keyword evidence="2" id="KW-0238">DNA-binding</keyword>
<sequence>METIERRSSCPINYSVEIFGDKWMLLILRDLMFNGKNSFLEFRASDEKISSAVLTEKLNLLLNEGIVFKITSPKNASKFLYLLTDKGIEMIPLMVEILNWGSRYNPHGGPKTLLEEINRNKKKAITELQDKLRSKRESLIENQNIDLK</sequence>
<evidence type="ECO:0000313" key="6">
    <source>
        <dbReference type="EMBL" id="MFD0794484.1"/>
    </source>
</evidence>
<keyword evidence="7" id="KW-1185">Reference proteome</keyword>
<dbReference type="Pfam" id="PF01638">
    <property type="entry name" value="HxlR"/>
    <property type="match status" value="1"/>
</dbReference>
<evidence type="ECO:0000256" key="4">
    <source>
        <dbReference type="SAM" id="Coils"/>
    </source>
</evidence>
<feature type="domain" description="HTH hxlR-type" evidence="5">
    <location>
        <begin position="10"/>
        <end position="109"/>
    </location>
</feature>
<accession>A0ABW3AUJ7</accession>
<evidence type="ECO:0000256" key="2">
    <source>
        <dbReference type="ARBA" id="ARBA00023125"/>
    </source>
</evidence>
<evidence type="ECO:0000256" key="1">
    <source>
        <dbReference type="ARBA" id="ARBA00023015"/>
    </source>
</evidence>
<dbReference type="EMBL" id="JBHTHZ010000011">
    <property type="protein sequence ID" value="MFD0794484.1"/>
    <property type="molecule type" value="Genomic_DNA"/>
</dbReference>
<dbReference type="InterPro" id="IPR036390">
    <property type="entry name" value="WH_DNA-bd_sf"/>
</dbReference>
<evidence type="ECO:0000313" key="7">
    <source>
        <dbReference type="Proteomes" id="UP001597010"/>
    </source>
</evidence>
<dbReference type="RefSeq" id="WP_377115863.1">
    <property type="nucleotide sequence ID" value="NZ_JBHTHZ010000011.1"/>
</dbReference>
<name>A0ABW3AUJ7_9SPHI</name>